<gene>
    <name evidence="1" type="ORF">Csa_3G011060</name>
</gene>
<reference evidence="1 2" key="1">
    <citation type="journal article" date="2009" name="Nat. Genet.">
        <title>The genome of the cucumber, Cucumis sativus L.</title>
        <authorList>
            <person name="Huang S."/>
            <person name="Li R."/>
            <person name="Zhang Z."/>
            <person name="Li L."/>
            <person name="Gu X."/>
            <person name="Fan W."/>
            <person name="Lucas W.J."/>
            <person name="Wang X."/>
            <person name="Xie B."/>
            <person name="Ni P."/>
            <person name="Ren Y."/>
            <person name="Zhu H."/>
            <person name="Li J."/>
            <person name="Lin K."/>
            <person name="Jin W."/>
            <person name="Fei Z."/>
            <person name="Li G."/>
            <person name="Staub J."/>
            <person name="Kilian A."/>
            <person name="van der Vossen E.A."/>
            <person name="Wu Y."/>
            <person name="Guo J."/>
            <person name="He J."/>
            <person name="Jia Z."/>
            <person name="Ren Y."/>
            <person name="Tian G."/>
            <person name="Lu Y."/>
            <person name="Ruan J."/>
            <person name="Qian W."/>
            <person name="Wang M."/>
            <person name="Huang Q."/>
            <person name="Li B."/>
            <person name="Xuan Z."/>
            <person name="Cao J."/>
            <person name="Asan"/>
            <person name="Wu Z."/>
            <person name="Zhang J."/>
            <person name="Cai Q."/>
            <person name="Bai Y."/>
            <person name="Zhao B."/>
            <person name="Han Y."/>
            <person name="Li Y."/>
            <person name="Li X."/>
            <person name="Wang S."/>
            <person name="Shi Q."/>
            <person name="Liu S."/>
            <person name="Cho W.K."/>
            <person name="Kim J.Y."/>
            <person name="Xu Y."/>
            <person name="Heller-Uszynska K."/>
            <person name="Miao H."/>
            <person name="Cheng Z."/>
            <person name="Zhang S."/>
            <person name="Wu J."/>
            <person name="Yang Y."/>
            <person name="Kang H."/>
            <person name="Li M."/>
            <person name="Liang H."/>
            <person name="Ren X."/>
            <person name="Shi Z."/>
            <person name="Wen M."/>
            <person name="Jian M."/>
            <person name="Yang H."/>
            <person name="Zhang G."/>
            <person name="Yang Z."/>
            <person name="Chen R."/>
            <person name="Liu S."/>
            <person name="Li J."/>
            <person name="Ma L."/>
            <person name="Liu H."/>
            <person name="Zhou Y."/>
            <person name="Zhao J."/>
            <person name="Fang X."/>
            <person name="Li G."/>
            <person name="Fang L."/>
            <person name="Li Y."/>
            <person name="Liu D."/>
            <person name="Zheng H."/>
            <person name="Zhang Y."/>
            <person name="Qin N."/>
            <person name="Li Z."/>
            <person name="Yang G."/>
            <person name="Yang S."/>
            <person name="Bolund L."/>
            <person name="Kristiansen K."/>
            <person name="Zheng H."/>
            <person name="Li S."/>
            <person name="Zhang X."/>
            <person name="Yang H."/>
            <person name="Wang J."/>
            <person name="Sun R."/>
            <person name="Zhang B."/>
            <person name="Jiang S."/>
            <person name="Wang J."/>
            <person name="Du Y."/>
            <person name="Li S."/>
        </authorList>
    </citation>
    <scope>NUCLEOTIDE SEQUENCE [LARGE SCALE GENOMIC DNA]</scope>
    <source>
        <strain evidence="2">cv. 9930</strain>
    </source>
</reference>
<protein>
    <submittedName>
        <fullName evidence="1">Uncharacterized protein</fullName>
    </submittedName>
</protein>
<name>A0A0A0L565_CUCSA</name>
<accession>A0A0A0L565</accession>
<evidence type="ECO:0000313" key="2">
    <source>
        <dbReference type="Proteomes" id="UP000029981"/>
    </source>
</evidence>
<evidence type="ECO:0000313" key="1">
    <source>
        <dbReference type="EMBL" id="KGN55752.1"/>
    </source>
</evidence>
<reference evidence="1 2" key="2">
    <citation type="journal article" date="2009" name="PLoS ONE">
        <title>An integrated genetic and cytogenetic map of the cucumber genome.</title>
        <authorList>
            <person name="Ren Y."/>
            <person name="Zhang Z."/>
            <person name="Liu J."/>
            <person name="Staub J.E."/>
            <person name="Han Y."/>
            <person name="Cheng Z."/>
            <person name="Li X."/>
            <person name="Lu J."/>
            <person name="Miao H."/>
            <person name="Kang H."/>
            <person name="Xie B."/>
            <person name="Gu X."/>
            <person name="Wang X."/>
            <person name="Du Y."/>
            <person name="Jin W."/>
            <person name="Huang S."/>
        </authorList>
    </citation>
    <scope>NUCLEOTIDE SEQUENCE [LARGE SCALE GENOMIC DNA]</scope>
    <source>
        <strain evidence="2">cv. 9930</strain>
    </source>
</reference>
<dbReference type="AlphaFoldDB" id="A0A0A0L565"/>
<proteinExistence type="predicted"/>
<dbReference type="Proteomes" id="UP000029981">
    <property type="component" value="Chromosome 3"/>
</dbReference>
<dbReference type="Gramene" id="KGN55752">
    <property type="protein sequence ID" value="KGN55752"/>
    <property type="gene ID" value="Csa_3G011060"/>
</dbReference>
<sequence>MEILTDMKDVTVDMEVVEELAEAMAMEEFMEGSMIIAKEVEKKGVMMVDMLSKIPSQTRIENSLLSNEPNIILC</sequence>
<reference evidence="1 2" key="4">
    <citation type="journal article" date="2011" name="BMC Genomics">
        <title>RNA-Seq improves annotation of protein-coding genes in the cucumber genome.</title>
        <authorList>
            <person name="Li Z."/>
            <person name="Zhang Z."/>
            <person name="Yan P."/>
            <person name="Huang S."/>
            <person name="Fei Z."/>
            <person name="Lin K."/>
        </authorList>
    </citation>
    <scope>NUCLEOTIDE SEQUENCE [LARGE SCALE GENOMIC DNA]</scope>
    <source>
        <strain evidence="2">cv. 9930</strain>
    </source>
</reference>
<reference evidence="1 2" key="3">
    <citation type="journal article" date="2010" name="BMC Genomics">
        <title>Transcriptome sequencing and comparative analysis of cucumber flowers with different sex types.</title>
        <authorList>
            <person name="Guo S."/>
            <person name="Zheng Y."/>
            <person name="Joung J.G."/>
            <person name="Liu S."/>
            <person name="Zhang Z."/>
            <person name="Crasta O.R."/>
            <person name="Sobral B.W."/>
            <person name="Xu Y."/>
            <person name="Huang S."/>
            <person name="Fei Z."/>
        </authorList>
    </citation>
    <scope>NUCLEOTIDE SEQUENCE [LARGE SCALE GENOMIC DNA]</scope>
    <source>
        <strain evidence="2">cv. 9930</strain>
    </source>
</reference>
<keyword evidence="2" id="KW-1185">Reference proteome</keyword>
<dbReference type="EMBL" id="CM002924">
    <property type="protein sequence ID" value="KGN55752.1"/>
    <property type="molecule type" value="Genomic_DNA"/>
</dbReference>
<organism evidence="1 2">
    <name type="scientific">Cucumis sativus</name>
    <name type="common">Cucumber</name>
    <dbReference type="NCBI Taxonomy" id="3659"/>
    <lineage>
        <taxon>Eukaryota</taxon>
        <taxon>Viridiplantae</taxon>
        <taxon>Streptophyta</taxon>
        <taxon>Embryophyta</taxon>
        <taxon>Tracheophyta</taxon>
        <taxon>Spermatophyta</taxon>
        <taxon>Magnoliopsida</taxon>
        <taxon>eudicotyledons</taxon>
        <taxon>Gunneridae</taxon>
        <taxon>Pentapetalae</taxon>
        <taxon>rosids</taxon>
        <taxon>fabids</taxon>
        <taxon>Cucurbitales</taxon>
        <taxon>Cucurbitaceae</taxon>
        <taxon>Benincaseae</taxon>
        <taxon>Cucumis</taxon>
    </lineage>
</organism>